<organism evidence="1 2">
    <name type="scientific">Methanococcus voltae</name>
    <dbReference type="NCBI Taxonomy" id="2188"/>
    <lineage>
        <taxon>Archaea</taxon>
        <taxon>Methanobacteriati</taxon>
        <taxon>Methanobacteriota</taxon>
        <taxon>Methanomada group</taxon>
        <taxon>Methanococci</taxon>
        <taxon>Methanococcales</taxon>
        <taxon>Methanococcaceae</taxon>
        <taxon>Methanococcus</taxon>
    </lineage>
</organism>
<dbReference type="Pfam" id="PF06690">
    <property type="entry name" value="HcgC"/>
    <property type="match status" value="1"/>
</dbReference>
<dbReference type="AlphaFoldDB" id="A0A8J7RL88"/>
<evidence type="ECO:0000313" key="1">
    <source>
        <dbReference type="EMBL" id="MBP2200886.1"/>
    </source>
</evidence>
<evidence type="ECO:0008006" key="3">
    <source>
        <dbReference type="Google" id="ProtNLM"/>
    </source>
</evidence>
<sequence>MKYGITENVKTIESKVKVRDIIKKIAEKKANAIKYYLEGEEFKQAIIFGAYLSGNYIANMIKPDCEEVILIDSQPHLEDIVTGNGIKFMDLNTFMLKLRNNNSKEINPDLIIDVTGLGGVDPNILKDFDPKVLIIEDPKSSFDKELMEADNTHKRLCVGQRKGSLKTLRSSKISKTSGTMTLTVDVIMDSCMDIKELDGVLYAVPNLEYFEGIVFHEKDVRKFLREVNTPALTVSCLGNLDTEIDEIIDINMNKIHSFVKPVQ</sequence>
<dbReference type="OrthoDB" id="114526at2157"/>
<evidence type="ECO:0000313" key="2">
    <source>
        <dbReference type="Proteomes" id="UP000740329"/>
    </source>
</evidence>
<proteinExistence type="predicted"/>
<protein>
    <recommendedName>
        <fullName evidence="3">DUF1188 domain-containing protein</fullName>
    </recommendedName>
</protein>
<comment type="caution">
    <text evidence="1">The sequence shown here is derived from an EMBL/GenBank/DDBJ whole genome shotgun (WGS) entry which is preliminary data.</text>
</comment>
<dbReference type="EMBL" id="JAGGMV010000001">
    <property type="protein sequence ID" value="MBP2200886.1"/>
    <property type="molecule type" value="Genomic_DNA"/>
</dbReference>
<reference evidence="1" key="1">
    <citation type="submission" date="2021-03" db="EMBL/GenBank/DDBJ databases">
        <title>Genomic Encyclopedia of Type Strains, Phase IV (KMG-V): Genome sequencing to study the core and pangenomes of soil and plant-associated prokaryotes.</title>
        <authorList>
            <person name="Whitman W."/>
        </authorList>
    </citation>
    <scope>NUCLEOTIDE SEQUENCE</scope>
    <source>
        <strain evidence="1">C4</strain>
    </source>
</reference>
<dbReference type="RefSeq" id="WP_209590273.1">
    <property type="nucleotide sequence ID" value="NZ_JAGGMU010000001.1"/>
</dbReference>
<name>A0A8J7RL88_METVO</name>
<dbReference type="Proteomes" id="UP000740329">
    <property type="component" value="Unassembled WGS sequence"/>
</dbReference>
<dbReference type="InterPro" id="IPR009573">
    <property type="entry name" value="HcgC"/>
</dbReference>
<gene>
    <name evidence="1" type="ORF">J3E07_000284</name>
</gene>
<accession>A0A8J7RL88</accession>